<evidence type="ECO:0000256" key="1">
    <source>
        <dbReference type="ARBA" id="ARBA00006291"/>
    </source>
</evidence>
<dbReference type="NCBIfam" id="TIGR01222">
    <property type="entry name" value="minC"/>
    <property type="match status" value="1"/>
</dbReference>
<dbReference type="Gene3D" id="3.30.70.260">
    <property type="match status" value="1"/>
</dbReference>
<feature type="compositionally biased region" description="Polar residues" evidence="7">
    <location>
        <begin position="111"/>
        <end position="122"/>
    </location>
</feature>
<evidence type="ECO:0000259" key="8">
    <source>
        <dbReference type="Pfam" id="PF03775"/>
    </source>
</evidence>
<comment type="caution">
    <text evidence="10">The sequence shown here is derived from an EMBL/GenBank/DDBJ whole genome shotgun (WGS) entry which is preliminary data.</text>
</comment>
<dbReference type="Proteomes" id="UP001298424">
    <property type="component" value="Unassembled WGS sequence"/>
</dbReference>
<dbReference type="HAMAP" id="MF_00267">
    <property type="entry name" value="MinC"/>
    <property type="match status" value="1"/>
</dbReference>
<protein>
    <recommendedName>
        <fullName evidence="6">Probable septum site-determining protein MinC</fullName>
    </recommendedName>
</protein>
<gene>
    <name evidence="6 10" type="primary">minC</name>
    <name evidence="10" type="ORF">MB824_04445</name>
</gene>
<sequence>MQAAFNFKSTRLDALLVQPQSNDAAALAAQWQQQADKYRTFAAMPLVLDLDALADAEKLDIAAVCALFKQHGFTPVALRHSKRDWEKTAAANHLLFVAADKAKAKEQAQQPENSEGANESQNAAAAQGQPESAAQDAPEQPEQDQPKPKQPEKTAAPAPRKTVVVSAPVRTGQQVYAEGADLIVLGMVSEGAEVIADGNIHIYAPLRGRAQAGQSGDKSARIFVQSMQAELVSVAGIYRVFEQKLPPHLHRRAVCVELEGGERLAVRAIDAQ</sequence>
<reference evidence="10 11" key="1">
    <citation type="submission" date="2022-02" db="EMBL/GenBank/DDBJ databases">
        <title>Genome sequence data of Kingella unionensis sp. nov. strain CICC 24913 (CCUG 75125).</title>
        <authorList>
            <person name="Xiao M."/>
        </authorList>
    </citation>
    <scope>NUCLEOTIDE SEQUENCE [LARGE SCALE GENOMIC DNA]</scope>
    <source>
        <strain evidence="10 11">CICC 24913</strain>
    </source>
</reference>
<feature type="domain" description="Septum formation inhibitor MinC C-terminal" evidence="8">
    <location>
        <begin position="165"/>
        <end position="260"/>
    </location>
</feature>
<keyword evidence="3 6" id="KW-0717">Septation</keyword>
<dbReference type="PANTHER" id="PTHR34108:SF1">
    <property type="entry name" value="SEPTUM SITE-DETERMINING PROTEIN MINC"/>
    <property type="match status" value="1"/>
</dbReference>
<evidence type="ECO:0000256" key="6">
    <source>
        <dbReference type="HAMAP-Rule" id="MF_00267"/>
    </source>
</evidence>
<keyword evidence="11" id="KW-1185">Reference proteome</keyword>
<dbReference type="RefSeq" id="WP_238746321.1">
    <property type="nucleotide sequence ID" value="NZ_JAKOOW010000018.1"/>
</dbReference>
<evidence type="ECO:0000256" key="7">
    <source>
        <dbReference type="SAM" id="MobiDB-lite"/>
    </source>
</evidence>
<dbReference type="InterPro" id="IPR007874">
    <property type="entry name" value="MinC_N"/>
</dbReference>
<name>A0ABS9NLR9_9NEIS</name>
<dbReference type="Pfam" id="PF03775">
    <property type="entry name" value="MinC_C"/>
    <property type="match status" value="1"/>
</dbReference>
<dbReference type="InterPro" id="IPR036145">
    <property type="entry name" value="MinC_C_sf"/>
</dbReference>
<comment type="function">
    <text evidence="5 6">Cell division inhibitor that blocks the formation of polar Z ring septums. Rapidly oscillates between the poles of the cell to destabilize FtsZ filaments that have formed before they mature into polar Z rings. Prevents FtsZ polymerization.</text>
</comment>
<feature type="region of interest" description="Disordered" evidence="7">
    <location>
        <begin position="102"/>
        <end position="164"/>
    </location>
</feature>
<dbReference type="Pfam" id="PF05209">
    <property type="entry name" value="MinC_N"/>
    <property type="match status" value="1"/>
</dbReference>
<evidence type="ECO:0000256" key="5">
    <source>
        <dbReference type="ARBA" id="ARBA00025606"/>
    </source>
</evidence>
<dbReference type="InterPro" id="IPR016098">
    <property type="entry name" value="CAP/MinC_C"/>
</dbReference>
<evidence type="ECO:0000256" key="2">
    <source>
        <dbReference type="ARBA" id="ARBA00022618"/>
    </source>
</evidence>
<organism evidence="10 11">
    <name type="scientific">Kingella pumchi</name>
    <dbReference type="NCBI Taxonomy" id="2779506"/>
    <lineage>
        <taxon>Bacteria</taxon>
        <taxon>Pseudomonadati</taxon>
        <taxon>Pseudomonadota</taxon>
        <taxon>Betaproteobacteria</taxon>
        <taxon>Neisseriales</taxon>
        <taxon>Neisseriaceae</taxon>
        <taxon>Kingella</taxon>
    </lineage>
</organism>
<dbReference type="PANTHER" id="PTHR34108">
    <property type="entry name" value="SEPTUM SITE-DETERMINING PROTEIN MINC"/>
    <property type="match status" value="1"/>
</dbReference>
<keyword evidence="4 6" id="KW-0131">Cell cycle</keyword>
<dbReference type="InterPro" id="IPR013033">
    <property type="entry name" value="MinC"/>
</dbReference>
<dbReference type="InterPro" id="IPR005526">
    <property type="entry name" value="Septum_form_inhib_MinC_C"/>
</dbReference>
<evidence type="ECO:0000256" key="3">
    <source>
        <dbReference type="ARBA" id="ARBA00023210"/>
    </source>
</evidence>
<feature type="domain" description="Septum formation inhibitor MinC N-terminal" evidence="9">
    <location>
        <begin position="5"/>
        <end position="75"/>
    </location>
</feature>
<proteinExistence type="inferred from homology"/>
<evidence type="ECO:0000313" key="11">
    <source>
        <dbReference type="Proteomes" id="UP001298424"/>
    </source>
</evidence>
<keyword evidence="2 6" id="KW-0132">Cell division</keyword>
<dbReference type="Gene3D" id="2.160.20.70">
    <property type="match status" value="1"/>
</dbReference>
<evidence type="ECO:0000259" key="9">
    <source>
        <dbReference type="Pfam" id="PF05209"/>
    </source>
</evidence>
<dbReference type="SUPFAM" id="SSF63848">
    <property type="entry name" value="Cell-division inhibitor MinC, C-terminal domain"/>
    <property type="match status" value="1"/>
</dbReference>
<comment type="subunit">
    <text evidence="6">Interacts with MinD and FtsZ.</text>
</comment>
<accession>A0ABS9NLR9</accession>
<evidence type="ECO:0000313" key="10">
    <source>
        <dbReference type="EMBL" id="MCG6503747.1"/>
    </source>
</evidence>
<comment type="similarity">
    <text evidence="1 6">Belongs to the MinC family.</text>
</comment>
<dbReference type="EMBL" id="JAKOOW010000018">
    <property type="protein sequence ID" value="MCG6503747.1"/>
    <property type="molecule type" value="Genomic_DNA"/>
</dbReference>
<evidence type="ECO:0000256" key="4">
    <source>
        <dbReference type="ARBA" id="ARBA00023306"/>
    </source>
</evidence>
<feature type="compositionally biased region" description="Low complexity" evidence="7">
    <location>
        <begin position="123"/>
        <end position="140"/>
    </location>
</feature>